<proteinExistence type="predicted"/>
<evidence type="ECO:0000256" key="8">
    <source>
        <dbReference type="ARBA" id="ARBA00022741"/>
    </source>
</evidence>
<dbReference type="InterPro" id="IPR036426">
    <property type="entry name" value="Bulb-type_lectin_dom_sf"/>
</dbReference>
<dbReference type="PROSITE" id="PS50927">
    <property type="entry name" value="BULB_LECTIN"/>
    <property type="match status" value="1"/>
</dbReference>
<dbReference type="GO" id="GO:0005524">
    <property type="term" value="F:ATP binding"/>
    <property type="evidence" value="ECO:0007669"/>
    <property type="project" value="UniProtKB-UniRule"/>
</dbReference>
<comment type="catalytic activity">
    <reaction evidence="17">
        <text>L-seryl-[protein] + ATP = O-phospho-L-seryl-[protein] + ADP + H(+)</text>
        <dbReference type="Rhea" id="RHEA:17989"/>
        <dbReference type="Rhea" id="RHEA-COMP:9863"/>
        <dbReference type="Rhea" id="RHEA-COMP:11604"/>
        <dbReference type="ChEBI" id="CHEBI:15378"/>
        <dbReference type="ChEBI" id="CHEBI:29999"/>
        <dbReference type="ChEBI" id="CHEBI:30616"/>
        <dbReference type="ChEBI" id="CHEBI:83421"/>
        <dbReference type="ChEBI" id="CHEBI:456216"/>
        <dbReference type="EC" id="2.7.11.1"/>
    </reaction>
</comment>
<evidence type="ECO:0000256" key="20">
    <source>
        <dbReference type="SAM" id="Phobius"/>
    </source>
</evidence>
<dbReference type="FunFam" id="2.90.10.10:FF:000013">
    <property type="entry name" value="G-type lectin S-receptor-like serine/threonine-protein kinase LECRK1"/>
    <property type="match status" value="1"/>
</dbReference>
<keyword evidence="12 20" id="KW-0472">Membrane</keyword>
<keyword evidence="10 18" id="KW-0067">ATP-binding</keyword>
<evidence type="ECO:0000256" key="19">
    <source>
        <dbReference type="SAM" id="MobiDB-lite"/>
    </source>
</evidence>
<feature type="binding site" evidence="18">
    <location>
        <position position="177"/>
    </location>
    <ligand>
        <name>ATP</name>
        <dbReference type="ChEBI" id="CHEBI:30616"/>
    </ligand>
</feature>
<evidence type="ECO:0000256" key="4">
    <source>
        <dbReference type="ARBA" id="ARBA00022536"/>
    </source>
</evidence>
<feature type="region of interest" description="Disordered" evidence="19">
    <location>
        <begin position="51"/>
        <end position="73"/>
    </location>
</feature>
<dbReference type="PROSITE" id="PS50011">
    <property type="entry name" value="PROTEIN_KINASE_DOM"/>
    <property type="match status" value="1"/>
</dbReference>
<keyword evidence="6 20" id="KW-0812">Transmembrane</keyword>
<keyword evidence="8 18" id="KW-0547">Nucleotide-binding</keyword>
<evidence type="ECO:0000256" key="16">
    <source>
        <dbReference type="ARBA" id="ARBA00047899"/>
    </source>
</evidence>
<keyword evidence="7" id="KW-0732">Signal</keyword>
<evidence type="ECO:0000259" key="22">
    <source>
        <dbReference type="PROSITE" id="PS50927"/>
    </source>
</evidence>
<dbReference type="InterPro" id="IPR011009">
    <property type="entry name" value="Kinase-like_dom_sf"/>
</dbReference>
<evidence type="ECO:0000256" key="7">
    <source>
        <dbReference type="ARBA" id="ARBA00022729"/>
    </source>
</evidence>
<evidence type="ECO:0000256" key="9">
    <source>
        <dbReference type="ARBA" id="ARBA00022777"/>
    </source>
</evidence>
<keyword evidence="4" id="KW-0245">EGF-like domain</keyword>
<evidence type="ECO:0000256" key="18">
    <source>
        <dbReference type="PROSITE-ProRule" id="PRU10141"/>
    </source>
</evidence>
<dbReference type="EMBL" id="JBGMDY010000004">
    <property type="protein sequence ID" value="KAL2338366.1"/>
    <property type="molecule type" value="Genomic_DNA"/>
</dbReference>
<keyword evidence="14" id="KW-0675">Receptor</keyword>
<dbReference type="PANTHER" id="PTHR47976:SF49">
    <property type="entry name" value="RECEPTOR-LIKE SERINE_THREONINE-PROTEIN KINASE"/>
    <property type="match status" value="1"/>
</dbReference>
<dbReference type="FunFam" id="3.30.200.20:FF:000059">
    <property type="entry name" value="S-receptor-like serine/threonine-protein kinase"/>
    <property type="match status" value="1"/>
</dbReference>
<reference evidence="23 24" key="1">
    <citation type="submission" date="2024-08" db="EMBL/GenBank/DDBJ databases">
        <title>Insights into the chromosomal genome structure of Flemingia macrophylla.</title>
        <authorList>
            <person name="Ding Y."/>
            <person name="Zhao Y."/>
            <person name="Bi W."/>
            <person name="Wu M."/>
            <person name="Zhao G."/>
            <person name="Gong Y."/>
            <person name="Li W."/>
            <person name="Zhang P."/>
        </authorList>
    </citation>
    <scope>NUCLEOTIDE SEQUENCE [LARGE SCALE GENOMIC DNA]</scope>
    <source>
        <strain evidence="23">DYQJB</strain>
        <tissue evidence="23">Leaf</tissue>
    </source>
</reference>
<dbReference type="GO" id="GO:0016020">
    <property type="term" value="C:membrane"/>
    <property type="evidence" value="ECO:0007669"/>
    <property type="project" value="UniProtKB-SubCell"/>
</dbReference>
<sequence>MKKEHCKKSLLEDCDCITVLHSYSDSKCKKYRFPLSYGRSRRNQSASTVAFFKSSSKNSPSPTPNKTEQMHKPRPKVIVDYKKSLIVILASALSSISLLSLVFAVSIFFTYKRKVYKYTTVYTTENLGLTQECSLRSFSFEEIEKSTGGFAEEIGRGSFGAVYKGTIGDNNKSIAVKRLERIADEWEREFRTEITTIARTHHRNLVKLIGFCIDGSRKLLVYEYISNRSLASLLFESENNLSWGERLKMALDVARGVVYLHEDWEVRIIHCNINPRNILMDEAWTAKISDFGLARLHSRIKKEDDSTSKYLAPEWQKDAPISVKVDIYSFRMVLLEIVCRRSSIEMNVSSTEEILLSSWVYQCFEVGQLDKLVTEDEGIDWTLLDRMVKVGLWCVQDNPSLRPSIKNVILMLQGLKDIPDRRNIVETLRIQPGASILPNSTTSSWPSPSGHFAFGFYRHGQDNDFFVAIWLISGNNKTVVWTALRDDPPVTSDAKLQLTMDGKLALLDEQGIEKSIAYNARAKASSASMLDSGNFVLYNNNSDIIWQGFDYPTDTLLGGQSLPNGHQLVSDSSQNNHSSGRFCLKMQRDVNLVLHPADSDTTLDGYWDAGTWNFGFRTRLYLYETGLFQI</sequence>
<dbReference type="Gene3D" id="3.30.200.20">
    <property type="entry name" value="Phosphorylase Kinase, domain 1"/>
    <property type="match status" value="1"/>
</dbReference>
<feature type="compositionally biased region" description="Low complexity" evidence="19">
    <location>
        <begin position="53"/>
        <end position="67"/>
    </location>
</feature>
<dbReference type="InterPro" id="IPR001245">
    <property type="entry name" value="Ser-Thr/Tyr_kinase_cat_dom"/>
</dbReference>
<feature type="transmembrane region" description="Helical" evidence="20">
    <location>
        <begin position="84"/>
        <end position="109"/>
    </location>
</feature>
<keyword evidence="11 20" id="KW-1133">Transmembrane helix</keyword>
<evidence type="ECO:0000313" key="24">
    <source>
        <dbReference type="Proteomes" id="UP001603857"/>
    </source>
</evidence>
<dbReference type="SMART" id="SM00108">
    <property type="entry name" value="B_lectin"/>
    <property type="match status" value="1"/>
</dbReference>
<evidence type="ECO:0000256" key="10">
    <source>
        <dbReference type="ARBA" id="ARBA00022840"/>
    </source>
</evidence>
<dbReference type="InterPro" id="IPR017441">
    <property type="entry name" value="Protein_kinase_ATP_BS"/>
</dbReference>
<dbReference type="PROSITE" id="PS00107">
    <property type="entry name" value="PROTEIN_KINASE_ATP"/>
    <property type="match status" value="1"/>
</dbReference>
<comment type="subcellular location">
    <subcellularLocation>
        <location evidence="1">Membrane</location>
        <topology evidence="1">Single-pass type I membrane protein</topology>
    </subcellularLocation>
</comment>
<keyword evidence="15" id="KW-0325">Glycoprotein</keyword>
<protein>
    <recommendedName>
        <fullName evidence="2">non-specific serine/threonine protein kinase</fullName>
        <ecNumber evidence="2">2.7.11.1</ecNumber>
    </recommendedName>
</protein>
<evidence type="ECO:0000256" key="14">
    <source>
        <dbReference type="ARBA" id="ARBA00023170"/>
    </source>
</evidence>
<dbReference type="InterPro" id="IPR051343">
    <property type="entry name" value="G-type_lectin_kinases/EP1-like"/>
</dbReference>
<dbReference type="SUPFAM" id="SSF56112">
    <property type="entry name" value="Protein kinase-like (PK-like)"/>
    <property type="match status" value="1"/>
</dbReference>
<evidence type="ECO:0000256" key="15">
    <source>
        <dbReference type="ARBA" id="ARBA00023180"/>
    </source>
</evidence>
<evidence type="ECO:0000256" key="11">
    <source>
        <dbReference type="ARBA" id="ARBA00022989"/>
    </source>
</evidence>
<feature type="domain" description="Protein kinase" evidence="21">
    <location>
        <begin position="148"/>
        <end position="415"/>
    </location>
</feature>
<keyword evidence="3" id="KW-0723">Serine/threonine-protein kinase</keyword>
<dbReference type="Pfam" id="PF01453">
    <property type="entry name" value="B_lectin"/>
    <property type="match status" value="1"/>
</dbReference>
<dbReference type="Proteomes" id="UP001603857">
    <property type="component" value="Unassembled WGS sequence"/>
</dbReference>
<comment type="caution">
    <text evidence="23">The sequence shown here is derived from an EMBL/GenBank/DDBJ whole genome shotgun (WGS) entry which is preliminary data.</text>
</comment>
<evidence type="ECO:0000256" key="12">
    <source>
        <dbReference type="ARBA" id="ARBA00023136"/>
    </source>
</evidence>
<keyword evidence="13" id="KW-1015">Disulfide bond</keyword>
<dbReference type="InterPro" id="IPR000719">
    <property type="entry name" value="Prot_kinase_dom"/>
</dbReference>
<dbReference type="EC" id="2.7.11.1" evidence="2"/>
<dbReference type="InterPro" id="IPR001480">
    <property type="entry name" value="Bulb-type_lectin_dom"/>
</dbReference>
<keyword evidence="24" id="KW-1185">Reference proteome</keyword>
<evidence type="ECO:0000256" key="13">
    <source>
        <dbReference type="ARBA" id="ARBA00023157"/>
    </source>
</evidence>
<dbReference type="GO" id="GO:0004674">
    <property type="term" value="F:protein serine/threonine kinase activity"/>
    <property type="evidence" value="ECO:0007669"/>
    <property type="project" value="UniProtKB-KW"/>
</dbReference>
<evidence type="ECO:0000313" key="23">
    <source>
        <dbReference type="EMBL" id="KAL2338366.1"/>
    </source>
</evidence>
<comment type="catalytic activity">
    <reaction evidence="16">
        <text>L-threonyl-[protein] + ATP = O-phospho-L-threonyl-[protein] + ADP + H(+)</text>
        <dbReference type="Rhea" id="RHEA:46608"/>
        <dbReference type="Rhea" id="RHEA-COMP:11060"/>
        <dbReference type="Rhea" id="RHEA-COMP:11605"/>
        <dbReference type="ChEBI" id="CHEBI:15378"/>
        <dbReference type="ChEBI" id="CHEBI:30013"/>
        <dbReference type="ChEBI" id="CHEBI:30616"/>
        <dbReference type="ChEBI" id="CHEBI:61977"/>
        <dbReference type="ChEBI" id="CHEBI:456216"/>
        <dbReference type="EC" id="2.7.11.1"/>
    </reaction>
</comment>
<organism evidence="23 24">
    <name type="scientific">Flemingia macrophylla</name>
    <dbReference type="NCBI Taxonomy" id="520843"/>
    <lineage>
        <taxon>Eukaryota</taxon>
        <taxon>Viridiplantae</taxon>
        <taxon>Streptophyta</taxon>
        <taxon>Embryophyta</taxon>
        <taxon>Tracheophyta</taxon>
        <taxon>Spermatophyta</taxon>
        <taxon>Magnoliopsida</taxon>
        <taxon>eudicotyledons</taxon>
        <taxon>Gunneridae</taxon>
        <taxon>Pentapetalae</taxon>
        <taxon>rosids</taxon>
        <taxon>fabids</taxon>
        <taxon>Fabales</taxon>
        <taxon>Fabaceae</taxon>
        <taxon>Papilionoideae</taxon>
        <taxon>50 kb inversion clade</taxon>
        <taxon>NPAAA clade</taxon>
        <taxon>indigoferoid/millettioid clade</taxon>
        <taxon>Phaseoleae</taxon>
        <taxon>Flemingia</taxon>
    </lineage>
</organism>
<dbReference type="Gene3D" id="2.90.10.10">
    <property type="entry name" value="Bulb-type lectin domain"/>
    <property type="match status" value="2"/>
</dbReference>
<evidence type="ECO:0000256" key="1">
    <source>
        <dbReference type="ARBA" id="ARBA00004479"/>
    </source>
</evidence>
<accession>A0ABD1MRD1</accession>
<evidence type="ECO:0000256" key="17">
    <source>
        <dbReference type="ARBA" id="ARBA00048679"/>
    </source>
</evidence>
<name>A0ABD1MRD1_9FABA</name>
<evidence type="ECO:0000256" key="3">
    <source>
        <dbReference type="ARBA" id="ARBA00022527"/>
    </source>
</evidence>
<evidence type="ECO:0000256" key="6">
    <source>
        <dbReference type="ARBA" id="ARBA00022692"/>
    </source>
</evidence>
<evidence type="ECO:0000256" key="5">
    <source>
        <dbReference type="ARBA" id="ARBA00022679"/>
    </source>
</evidence>
<dbReference type="AlphaFoldDB" id="A0ABD1MRD1"/>
<dbReference type="Pfam" id="PF07714">
    <property type="entry name" value="PK_Tyr_Ser-Thr"/>
    <property type="match status" value="1"/>
</dbReference>
<evidence type="ECO:0000259" key="21">
    <source>
        <dbReference type="PROSITE" id="PS50011"/>
    </source>
</evidence>
<keyword evidence="9" id="KW-0418">Kinase</keyword>
<keyword evidence="5" id="KW-0808">Transferase</keyword>
<feature type="domain" description="Bulb-type lectin" evidence="22">
    <location>
        <begin position="427"/>
        <end position="550"/>
    </location>
</feature>
<dbReference type="SUPFAM" id="SSF51110">
    <property type="entry name" value="alpha-D-mannose-specific plant lectins"/>
    <property type="match status" value="1"/>
</dbReference>
<dbReference type="Gene3D" id="1.10.510.10">
    <property type="entry name" value="Transferase(Phosphotransferase) domain 1"/>
    <property type="match status" value="1"/>
</dbReference>
<evidence type="ECO:0000256" key="2">
    <source>
        <dbReference type="ARBA" id="ARBA00012513"/>
    </source>
</evidence>
<gene>
    <name evidence="23" type="ORF">Fmac_012812</name>
</gene>
<dbReference type="FunFam" id="1.10.510.10:FF:001023">
    <property type="entry name" value="Os07g0541700 protein"/>
    <property type="match status" value="1"/>
</dbReference>
<dbReference type="PANTHER" id="PTHR47976">
    <property type="entry name" value="G-TYPE LECTIN S-RECEPTOR-LIKE SERINE/THREONINE-PROTEIN KINASE SD2-5"/>
    <property type="match status" value="1"/>
</dbReference>